<dbReference type="GO" id="GO:0030313">
    <property type="term" value="C:cell envelope"/>
    <property type="evidence" value="ECO:0007669"/>
    <property type="project" value="UniProtKB-SubCell"/>
</dbReference>
<name>A0A127K9V5_9RHOO</name>
<dbReference type="PANTHER" id="PTHR42852">
    <property type="entry name" value="THIOL:DISULFIDE INTERCHANGE PROTEIN DSBE"/>
    <property type="match status" value="1"/>
</dbReference>
<gene>
    <name evidence="5" type="ORF">AC731_018440</name>
</gene>
<dbReference type="EMBL" id="CP014646">
    <property type="protein sequence ID" value="AMO38750.1"/>
    <property type="molecule type" value="Genomic_DNA"/>
</dbReference>
<evidence type="ECO:0000259" key="4">
    <source>
        <dbReference type="PROSITE" id="PS51352"/>
    </source>
</evidence>
<dbReference type="InterPro" id="IPR050553">
    <property type="entry name" value="Thioredoxin_ResA/DsbE_sf"/>
</dbReference>
<evidence type="ECO:0000256" key="1">
    <source>
        <dbReference type="ARBA" id="ARBA00004196"/>
    </source>
</evidence>
<dbReference type="GO" id="GO:0017004">
    <property type="term" value="P:cytochrome complex assembly"/>
    <property type="evidence" value="ECO:0007669"/>
    <property type="project" value="UniProtKB-KW"/>
</dbReference>
<evidence type="ECO:0000256" key="3">
    <source>
        <dbReference type="ARBA" id="ARBA00023284"/>
    </source>
</evidence>
<dbReference type="PANTHER" id="PTHR42852:SF13">
    <property type="entry name" value="PROTEIN DIPZ"/>
    <property type="match status" value="1"/>
</dbReference>
<evidence type="ECO:0000313" key="6">
    <source>
        <dbReference type="Proteomes" id="UP000036902"/>
    </source>
</evidence>
<evidence type="ECO:0000256" key="2">
    <source>
        <dbReference type="ARBA" id="ARBA00022748"/>
    </source>
</evidence>
<dbReference type="CDD" id="cd02966">
    <property type="entry name" value="TlpA_like_family"/>
    <property type="match status" value="1"/>
</dbReference>
<dbReference type="SUPFAM" id="SSF52833">
    <property type="entry name" value="Thioredoxin-like"/>
    <property type="match status" value="1"/>
</dbReference>
<dbReference type="KEGG" id="thu:AC731_018440"/>
<dbReference type="RefSeq" id="WP_048708354.1">
    <property type="nucleotide sequence ID" value="NZ_CP014646.1"/>
</dbReference>
<dbReference type="AlphaFoldDB" id="A0A127K9V5"/>
<organism evidence="5 6">
    <name type="scientific">Thauera humireducens</name>
    <dbReference type="NCBI Taxonomy" id="1134435"/>
    <lineage>
        <taxon>Bacteria</taxon>
        <taxon>Pseudomonadati</taxon>
        <taxon>Pseudomonadota</taxon>
        <taxon>Betaproteobacteria</taxon>
        <taxon>Rhodocyclales</taxon>
        <taxon>Zoogloeaceae</taxon>
        <taxon>Thauera</taxon>
    </lineage>
</organism>
<reference evidence="6" key="1">
    <citation type="submission" date="2016-03" db="EMBL/GenBank/DDBJ databases">
        <authorList>
            <person name="Ma C."/>
            <person name="Zhou S."/>
            <person name="Yang G."/>
        </authorList>
    </citation>
    <scope>NUCLEOTIDE SEQUENCE [LARGE SCALE GENOMIC DNA]</scope>
    <source>
        <strain evidence="6">SgZ-1</strain>
    </source>
</reference>
<proteinExistence type="predicted"/>
<protein>
    <submittedName>
        <fullName evidence="5">Thioredoxin</fullName>
    </submittedName>
</protein>
<comment type="subcellular location">
    <subcellularLocation>
        <location evidence="1">Cell envelope</location>
    </subcellularLocation>
</comment>
<accession>A0A127K9V5</accession>
<keyword evidence="3" id="KW-0676">Redox-active center</keyword>
<dbReference type="Gene3D" id="3.40.30.10">
    <property type="entry name" value="Glutaredoxin"/>
    <property type="match status" value="1"/>
</dbReference>
<dbReference type="InterPro" id="IPR036249">
    <property type="entry name" value="Thioredoxin-like_sf"/>
</dbReference>
<dbReference type="Pfam" id="PF08534">
    <property type="entry name" value="Redoxin"/>
    <property type="match status" value="1"/>
</dbReference>
<sequence>MSRSLQTALILIVALLAGVGGYFANRASQPEPVTTRRDISAETVNALLALSLPDTHGQAQAIEQWRGKVIVANFWATWCPPCRKEIPDFAAASQALADQPVQFVGISIDSLEKVQAFNDEFKVPYPLLIAGPEALALAAGFGNDARALPFTVIIDREGKARHVKLGTLNRDELEGKIRALLAH</sequence>
<keyword evidence="6" id="KW-1185">Reference proteome</keyword>
<dbReference type="GO" id="GO:0015036">
    <property type="term" value="F:disulfide oxidoreductase activity"/>
    <property type="evidence" value="ECO:0007669"/>
    <property type="project" value="UniProtKB-ARBA"/>
</dbReference>
<keyword evidence="2" id="KW-0201">Cytochrome c-type biogenesis</keyword>
<dbReference type="PROSITE" id="PS51352">
    <property type="entry name" value="THIOREDOXIN_2"/>
    <property type="match status" value="1"/>
</dbReference>
<dbReference type="InterPro" id="IPR017937">
    <property type="entry name" value="Thioredoxin_CS"/>
</dbReference>
<dbReference type="InterPro" id="IPR013766">
    <property type="entry name" value="Thioredoxin_domain"/>
</dbReference>
<dbReference type="PROSITE" id="PS00194">
    <property type="entry name" value="THIOREDOXIN_1"/>
    <property type="match status" value="1"/>
</dbReference>
<evidence type="ECO:0000313" key="5">
    <source>
        <dbReference type="EMBL" id="AMO38750.1"/>
    </source>
</evidence>
<feature type="domain" description="Thioredoxin" evidence="4">
    <location>
        <begin position="41"/>
        <end position="182"/>
    </location>
</feature>
<dbReference type="Proteomes" id="UP000036902">
    <property type="component" value="Chromosome"/>
</dbReference>
<dbReference type="STRING" id="1134435.AC731_018440"/>
<dbReference type="InterPro" id="IPR013740">
    <property type="entry name" value="Redoxin"/>
</dbReference>